<keyword evidence="3 6" id="KW-0812">Transmembrane</keyword>
<dbReference type="GO" id="GO:0005886">
    <property type="term" value="C:plasma membrane"/>
    <property type="evidence" value="ECO:0007669"/>
    <property type="project" value="TreeGrafter"/>
</dbReference>
<evidence type="ECO:0000313" key="8">
    <source>
        <dbReference type="Proteomes" id="UP001162156"/>
    </source>
</evidence>
<evidence type="ECO:0000256" key="4">
    <source>
        <dbReference type="ARBA" id="ARBA00022989"/>
    </source>
</evidence>
<dbReference type="Pfam" id="PF00335">
    <property type="entry name" value="Tetraspanin"/>
    <property type="match status" value="1"/>
</dbReference>
<evidence type="ECO:0000256" key="6">
    <source>
        <dbReference type="SAM" id="Phobius"/>
    </source>
</evidence>
<keyword evidence="5 6" id="KW-0472">Membrane</keyword>
<gene>
    <name evidence="7" type="ORF">NQ314_002415</name>
</gene>
<protein>
    <submittedName>
        <fullName evidence="7">Uncharacterized protein</fullName>
    </submittedName>
</protein>
<sequence>MDELKIAGAAVLGVGVLLKLKNNDIQNFIPDKYHLGLPPILLIIIGSIIFSTAFFGCCGAIKENTCMLTTVSYNYG</sequence>
<accession>A0AAV8ZRM7</accession>
<dbReference type="InterPro" id="IPR018503">
    <property type="entry name" value="Tetraspanin_CS"/>
</dbReference>
<comment type="subcellular location">
    <subcellularLocation>
        <location evidence="1">Membrane</location>
        <topology evidence="1">Multi-pass membrane protein</topology>
    </subcellularLocation>
</comment>
<keyword evidence="4 6" id="KW-1133">Transmembrane helix</keyword>
<evidence type="ECO:0000256" key="2">
    <source>
        <dbReference type="ARBA" id="ARBA00006840"/>
    </source>
</evidence>
<evidence type="ECO:0000256" key="1">
    <source>
        <dbReference type="ARBA" id="ARBA00004141"/>
    </source>
</evidence>
<dbReference type="InterPro" id="IPR018499">
    <property type="entry name" value="Tetraspanin/Peripherin"/>
</dbReference>
<feature type="transmembrane region" description="Helical" evidence="6">
    <location>
        <begin position="40"/>
        <end position="61"/>
    </location>
</feature>
<proteinExistence type="inferred from homology"/>
<dbReference type="PANTHER" id="PTHR19282">
    <property type="entry name" value="TETRASPANIN"/>
    <property type="match status" value="1"/>
</dbReference>
<dbReference type="PROSITE" id="PS00421">
    <property type="entry name" value="TM4_1"/>
    <property type="match status" value="1"/>
</dbReference>
<evidence type="ECO:0000256" key="5">
    <source>
        <dbReference type="ARBA" id="ARBA00023136"/>
    </source>
</evidence>
<dbReference type="PANTHER" id="PTHR19282:SF482">
    <property type="entry name" value="FI23944P1-RELATED"/>
    <property type="match status" value="1"/>
</dbReference>
<name>A0AAV8ZRM7_9CUCU</name>
<keyword evidence="8" id="KW-1185">Reference proteome</keyword>
<reference evidence="7" key="1">
    <citation type="journal article" date="2023" name="Insect Mol. Biol.">
        <title>Genome sequencing provides insights into the evolution of gene families encoding plant cell wall-degrading enzymes in longhorned beetles.</title>
        <authorList>
            <person name="Shin N.R."/>
            <person name="Okamura Y."/>
            <person name="Kirsch R."/>
            <person name="Pauchet Y."/>
        </authorList>
    </citation>
    <scope>NUCLEOTIDE SEQUENCE</scope>
    <source>
        <strain evidence="7">RBIC_L_NR</strain>
    </source>
</reference>
<dbReference type="PRINTS" id="PR00259">
    <property type="entry name" value="TMFOUR"/>
</dbReference>
<comment type="similarity">
    <text evidence="2">Belongs to the tetraspanin (TM4SF) family.</text>
</comment>
<dbReference type="Proteomes" id="UP001162156">
    <property type="component" value="Unassembled WGS sequence"/>
</dbReference>
<evidence type="ECO:0000313" key="7">
    <source>
        <dbReference type="EMBL" id="KAJ8968158.1"/>
    </source>
</evidence>
<evidence type="ECO:0000256" key="3">
    <source>
        <dbReference type="ARBA" id="ARBA00022692"/>
    </source>
</evidence>
<comment type="caution">
    <text evidence="7">The sequence shown here is derived from an EMBL/GenBank/DDBJ whole genome shotgun (WGS) entry which is preliminary data.</text>
</comment>
<dbReference type="EMBL" id="JANEYF010000753">
    <property type="protein sequence ID" value="KAJ8968158.1"/>
    <property type="molecule type" value="Genomic_DNA"/>
</dbReference>
<organism evidence="7 8">
    <name type="scientific">Rhamnusium bicolor</name>
    <dbReference type="NCBI Taxonomy" id="1586634"/>
    <lineage>
        <taxon>Eukaryota</taxon>
        <taxon>Metazoa</taxon>
        <taxon>Ecdysozoa</taxon>
        <taxon>Arthropoda</taxon>
        <taxon>Hexapoda</taxon>
        <taxon>Insecta</taxon>
        <taxon>Pterygota</taxon>
        <taxon>Neoptera</taxon>
        <taxon>Endopterygota</taxon>
        <taxon>Coleoptera</taxon>
        <taxon>Polyphaga</taxon>
        <taxon>Cucujiformia</taxon>
        <taxon>Chrysomeloidea</taxon>
        <taxon>Cerambycidae</taxon>
        <taxon>Lepturinae</taxon>
        <taxon>Rhagiini</taxon>
        <taxon>Rhamnusium</taxon>
    </lineage>
</organism>
<dbReference type="AlphaFoldDB" id="A0AAV8ZRM7"/>